<proteinExistence type="predicted"/>
<dbReference type="Proteomes" id="UP000198510">
    <property type="component" value="Unassembled WGS sequence"/>
</dbReference>
<keyword evidence="3" id="KW-1185">Reference proteome</keyword>
<feature type="chain" id="PRO_5011575172" evidence="1">
    <location>
        <begin position="23"/>
        <end position="318"/>
    </location>
</feature>
<accession>A0A1G9UC72</accession>
<evidence type="ECO:0000256" key="1">
    <source>
        <dbReference type="SAM" id="SignalP"/>
    </source>
</evidence>
<reference evidence="2 3" key="1">
    <citation type="submission" date="2016-10" db="EMBL/GenBank/DDBJ databases">
        <authorList>
            <person name="de Groot N.N."/>
        </authorList>
    </citation>
    <scope>NUCLEOTIDE SEQUENCE [LARGE SCALE GENOMIC DNA]</scope>
    <source>
        <strain evidence="2 3">DSM 25186</strain>
    </source>
</reference>
<dbReference type="AlphaFoldDB" id="A0A1G9UC72"/>
<organism evidence="2 3">
    <name type="scientific">Catalinimonas alkaloidigena</name>
    <dbReference type="NCBI Taxonomy" id="1075417"/>
    <lineage>
        <taxon>Bacteria</taxon>
        <taxon>Pseudomonadati</taxon>
        <taxon>Bacteroidota</taxon>
        <taxon>Cytophagia</taxon>
        <taxon>Cytophagales</taxon>
        <taxon>Catalimonadaceae</taxon>
        <taxon>Catalinimonas</taxon>
    </lineage>
</organism>
<dbReference type="OrthoDB" id="1491579at2"/>
<evidence type="ECO:0000313" key="2">
    <source>
        <dbReference type="EMBL" id="SDM57452.1"/>
    </source>
</evidence>
<name>A0A1G9UC72_9BACT</name>
<sequence length="318" mass="37231">MKRAKKLLFFFLAVSFCQVGYAQLNPIKKFDYSLVEGKKLLIPSFETSEKYIKRMTKKGRFDKIEDVQEKVNYYNTIWEEAMLESSYDATSYEIKAFDYRELVKQKDQEAILLHYYIDKYNNWSAVLMVTAPKRQTIASAIINGLDLSSKNDIRLMINMLNESLNAAIQLEQEGDKSYRAMKNKYKERVVNFYDRIEEKTFLVPKSTHKNPEKAAERTADLKDALKAWHLSGSELTTEEGIEEKRLEGDEKSFYWRDFPIYTQSPLITYHYNVIISTKDDVVLFAFLGKKRLKPETLTLIENKIVSKATKYKSQLSKL</sequence>
<gene>
    <name evidence="2" type="ORF">SAMN05421823_11620</name>
</gene>
<evidence type="ECO:0000313" key="3">
    <source>
        <dbReference type="Proteomes" id="UP000198510"/>
    </source>
</evidence>
<protein>
    <submittedName>
        <fullName evidence="2">Uncharacterized protein</fullName>
    </submittedName>
</protein>
<feature type="signal peptide" evidence="1">
    <location>
        <begin position="1"/>
        <end position="22"/>
    </location>
</feature>
<dbReference type="EMBL" id="FNFO01000016">
    <property type="protein sequence ID" value="SDM57452.1"/>
    <property type="molecule type" value="Genomic_DNA"/>
</dbReference>
<dbReference type="RefSeq" id="WP_089688235.1">
    <property type="nucleotide sequence ID" value="NZ_FNFO01000016.1"/>
</dbReference>
<keyword evidence="1" id="KW-0732">Signal</keyword>